<dbReference type="NCBIfam" id="NF043067">
    <property type="entry name" value="AAC_6p_group_E"/>
    <property type="match status" value="1"/>
</dbReference>
<dbReference type="InterPro" id="IPR000182">
    <property type="entry name" value="GNAT_dom"/>
</dbReference>
<dbReference type="PANTHER" id="PTHR43877">
    <property type="entry name" value="AMINOALKYLPHOSPHONATE N-ACETYLTRANSFERASE-RELATED-RELATED"/>
    <property type="match status" value="1"/>
</dbReference>
<evidence type="ECO:0000313" key="12">
    <source>
        <dbReference type="Proteomes" id="UP000186364"/>
    </source>
</evidence>
<evidence type="ECO:0000256" key="8">
    <source>
        <dbReference type="ARBA" id="ARBA00048923"/>
    </source>
</evidence>
<dbReference type="InterPro" id="IPR024170">
    <property type="entry name" value="Aminoglycoside_N6-AcTrfrase"/>
</dbReference>
<keyword evidence="5 9" id="KW-0046">Antibiotic resistance</keyword>
<dbReference type="Gene3D" id="3.40.630.30">
    <property type="match status" value="1"/>
</dbReference>
<evidence type="ECO:0000256" key="7">
    <source>
        <dbReference type="ARBA" id="ARBA00029660"/>
    </source>
</evidence>
<dbReference type="Proteomes" id="UP000186364">
    <property type="component" value="Unassembled WGS sequence"/>
</dbReference>
<dbReference type="InterPro" id="IPR016181">
    <property type="entry name" value="Acyl_CoA_acyltransferase"/>
</dbReference>
<dbReference type="Pfam" id="PF00583">
    <property type="entry name" value="Acetyltransf_1"/>
    <property type="match status" value="1"/>
</dbReference>
<keyword evidence="4 9" id="KW-0808">Transferase</keyword>
<protein>
    <recommendedName>
        <fullName evidence="3 9">Aminoglycoside N(6')-acetyltransferase type 1</fullName>
        <ecNumber evidence="2 9">2.3.1.82</ecNumber>
    </recommendedName>
    <alternativeName>
        <fullName evidence="7 9">Aminoglycoside resistance protein</fullName>
    </alternativeName>
</protein>
<keyword evidence="6 9" id="KW-0012">Acyltransferase</keyword>
<dbReference type="OrthoDB" id="118633at2"/>
<dbReference type="GO" id="GO:0046677">
    <property type="term" value="P:response to antibiotic"/>
    <property type="evidence" value="ECO:0007669"/>
    <property type="project" value="UniProtKB-KW"/>
</dbReference>
<dbReference type="RefSeq" id="WP_092742756.1">
    <property type="nucleotide sequence ID" value="NZ_FOAM01000010.1"/>
</dbReference>
<comment type="subunit">
    <text evidence="1 9">Homodimer.</text>
</comment>
<evidence type="ECO:0000259" key="10">
    <source>
        <dbReference type="PROSITE" id="PS51186"/>
    </source>
</evidence>
<dbReference type="GO" id="GO:0047663">
    <property type="term" value="F:aminoglycoside 6'-N-acetyltransferase activity"/>
    <property type="evidence" value="ECO:0007669"/>
    <property type="project" value="UniProtKB-EC"/>
</dbReference>
<name>A0A1Q9AVF8_9HYPH</name>
<comment type="catalytic activity">
    <reaction evidence="8 9">
        <text>kanamycin B + acetyl-CoA = N(6')-acetylkanamycin B + CoA + H(+)</text>
        <dbReference type="Rhea" id="RHEA:16449"/>
        <dbReference type="ChEBI" id="CHEBI:15378"/>
        <dbReference type="ChEBI" id="CHEBI:57287"/>
        <dbReference type="ChEBI" id="CHEBI:57288"/>
        <dbReference type="ChEBI" id="CHEBI:58390"/>
        <dbReference type="ChEBI" id="CHEBI:58549"/>
        <dbReference type="EC" id="2.3.1.82"/>
    </reaction>
</comment>
<dbReference type="EMBL" id="MKIP01000052">
    <property type="protein sequence ID" value="OLP59437.1"/>
    <property type="molecule type" value="Genomic_DNA"/>
</dbReference>
<evidence type="ECO:0000256" key="5">
    <source>
        <dbReference type="ARBA" id="ARBA00023251"/>
    </source>
</evidence>
<evidence type="ECO:0000256" key="1">
    <source>
        <dbReference type="ARBA" id="ARBA00011738"/>
    </source>
</evidence>
<accession>A0A1Q9AVF8</accession>
<dbReference type="PROSITE" id="PS51186">
    <property type="entry name" value="GNAT"/>
    <property type="match status" value="1"/>
</dbReference>
<evidence type="ECO:0000256" key="9">
    <source>
        <dbReference type="PIRNR" id="PIRNR000452"/>
    </source>
</evidence>
<evidence type="ECO:0000256" key="3">
    <source>
        <dbReference type="ARBA" id="ARBA00017677"/>
    </source>
</evidence>
<dbReference type="PIRSF" id="PIRSF000452">
    <property type="entry name" value="6-N-acetyltransf"/>
    <property type="match status" value="1"/>
</dbReference>
<evidence type="ECO:0000256" key="2">
    <source>
        <dbReference type="ARBA" id="ARBA00012888"/>
    </source>
</evidence>
<dbReference type="EC" id="2.3.1.82" evidence="2 9"/>
<organism evidence="11 12">
    <name type="scientific">Xaviernesmea oryzae</name>
    <dbReference type="NCBI Taxonomy" id="464029"/>
    <lineage>
        <taxon>Bacteria</taxon>
        <taxon>Pseudomonadati</taxon>
        <taxon>Pseudomonadota</taxon>
        <taxon>Alphaproteobacteria</taxon>
        <taxon>Hyphomicrobiales</taxon>
        <taxon>Rhizobiaceae</taxon>
        <taxon>Rhizobium/Agrobacterium group</taxon>
        <taxon>Xaviernesmea</taxon>
    </lineage>
</organism>
<comment type="function">
    <text evidence="9">Catalyzes the transfer of an acetyl group from acetyl-CoA to the 6'-amino group of aminoglycoside molecules conferring resistance to antibiotics containing the purpurosamine ring.</text>
</comment>
<reference evidence="11 12" key="1">
    <citation type="submission" date="2016-09" db="EMBL/GenBank/DDBJ databases">
        <title>Rhizobium sp. nov., a novel species isolated from the rice rhizosphere.</title>
        <authorList>
            <person name="Zhao J."/>
            <person name="Zhang X."/>
        </authorList>
    </citation>
    <scope>NUCLEOTIDE SEQUENCE [LARGE SCALE GENOMIC DNA]</scope>
    <source>
        <strain evidence="11 12">1.7048</strain>
    </source>
</reference>
<evidence type="ECO:0000256" key="4">
    <source>
        <dbReference type="ARBA" id="ARBA00022679"/>
    </source>
</evidence>
<comment type="caution">
    <text evidence="11">The sequence shown here is derived from an EMBL/GenBank/DDBJ whole genome shotgun (WGS) entry which is preliminary data.</text>
</comment>
<evidence type="ECO:0000256" key="6">
    <source>
        <dbReference type="ARBA" id="ARBA00023315"/>
    </source>
</evidence>
<feature type="domain" description="N-acetyltransferase" evidence="10">
    <location>
        <begin position="7"/>
        <end position="155"/>
    </location>
</feature>
<keyword evidence="12" id="KW-1185">Reference proteome</keyword>
<dbReference type="SUPFAM" id="SSF55729">
    <property type="entry name" value="Acyl-CoA N-acyltransferases (Nat)"/>
    <property type="match status" value="1"/>
</dbReference>
<dbReference type="AlphaFoldDB" id="A0A1Q9AVF8"/>
<evidence type="ECO:0000313" key="11">
    <source>
        <dbReference type="EMBL" id="OLP59437.1"/>
    </source>
</evidence>
<proteinExistence type="predicted"/>
<sequence length="155" mass="16706">MPRKADLCIRCAGEDDAAAWCALRTALWPDALREKHAADIAAMLAAMAAGDKSSALLAFCDATPCGLIELSLRHDYVNGCETSPVAFVEGLFVADAFRRRGIAAALIAAAVDWARVQGCRELASDAALDNITSHRVHLAAGFEETERVVYFRRKV</sequence>
<dbReference type="InterPro" id="IPR050832">
    <property type="entry name" value="Bact_Acetyltransf"/>
</dbReference>
<gene>
    <name evidence="11" type="ORF">BJF93_12020</name>
</gene>